<dbReference type="Pfam" id="PF01979">
    <property type="entry name" value="Amidohydro_1"/>
    <property type="match status" value="1"/>
</dbReference>
<dbReference type="GO" id="GO:0016814">
    <property type="term" value="F:hydrolase activity, acting on carbon-nitrogen (but not peptide) bonds, in cyclic amidines"/>
    <property type="evidence" value="ECO:0007669"/>
    <property type="project" value="UniProtKB-ARBA"/>
</dbReference>
<sequence>MIVTGALVITMDPGRRIIADGAVSTRGDRIVEVGKAADLVARYPAEPVHRFPDHVLVPGLVDTHVHLAQALIRGCADDRALVEWLCDRVWVLQGHFTEDDGRTSARLCIAEMLRSGTTTFLESMLAHRYGFNGIAEVVRESGVRATLAKIVMDTPRYADAALPMHPGMIEDRETGLGGTLEMHRRWQGAADGRLRVWFGPRTPGAVTPDLYREIARLARERGLGITMHLAEVRQDREFLRRAYGRLPVEFAEDVGLVGPHVVLVHMIWIGEDEMRALARTGTHVSHNPSSNSKLGSGVCPVPALLRAGVNVALGCDGGPSNNTYDLVREMKFAACLHKGVAGDPLVLPAEQVLEMATLGGARALGLEREIGSLEAGKKADLAVFAMRRLHLTPSPNPVSTLVYAAEGADVSDVMVDGRWVVRDSRLLTMDEEEVIREARAHAGALLRRAGIDVRPRWPIS</sequence>
<dbReference type="PANTHER" id="PTHR43794:SF11">
    <property type="entry name" value="AMIDOHYDROLASE-RELATED DOMAIN-CONTAINING PROTEIN"/>
    <property type="match status" value="1"/>
</dbReference>
<dbReference type="FunFam" id="3.20.20.140:FF:000014">
    <property type="entry name" value="5-methylthioadenosine/S-adenosylhomocysteine deaminase"/>
    <property type="match status" value="1"/>
</dbReference>
<evidence type="ECO:0000259" key="5">
    <source>
        <dbReference type="Pfam" id="PF22039"/>
    </source>
</evidence>
<keyword evidence="2 6" id="KW-0378">Hydrolase</keyword>
<dbReference type="Gene3D" id="2.30.40.10">
    <property type="entry name" value="Urease, subunit C, domain 1"/>
    <property type="match status" value="1"/>
</dbReference>
<evidence type="ECO:0000256" key="3">
    <source>
        <dbReference type="ARBA" id="ARBA00022833"/>
    </source>
</evidence>
<feature type="domain" description="Amidohydrolase-related" evidence="4">
    <location>
        <begin position="55"/>
        <end position="420"/>
    </location>
</feature>
<dbReference type="GO" id="GO:0046872">
    <property type="term" value="F:metal ion binding"/>
    <property type="evidence" value="ECO:0007669"/>
    <property type="project" value="UniProtKB-KW"/>
</dbReference>
<dbReference type="SUPFAM" id="SSF51556">
    <property type="entry name" value="Metallo-dependent hydrolases"/>
    <property type="match status" value="1"/>
</dbReference>
<dbReference type="Pfam" id="PF22039">
    <property type="entry name" value="HUTI_composite_bact"/>
    <property type="match status" value="1"/>
</dbReference>
<keyword evidence="3" id="KW-0862">Zinc</keyword>
<feature type="domain" description="Aminodeoxyfutalosine deaminase/Imidazolonepropionase-like composite" evidence="5">
    <location>
        <begin position="22"/>
        <end position="45"/>
    </location>
</feature>
<comment type="caution">
    <text evidence="6">The sequence shown here is derived from an EMBL/GenBank/DDBJ whole genome shotgun (WGS) entry which is preliminary data.</text>
</comment>
<dbReference type="EMBL" id="VBAK01000123">
    <property type="protein sequence ID" value="TMI89463.1"/>
    <property type="molecule type" value="Genomic_DNA"/>
</dbReference>
<accession>A0A537K0Z7</accession>
<dbReference type="Proteomes" id="UP000318509">
    <property type="component" value="Unassembled WGS sequence"/>
</dbReference>
<name>A0A537K0Z7_9BACT</name>
<dbReference type="InterPro" id="IPR006680">
    <property type="entry name" value="Amidohydro-rel"/>
</dbReference>
<dbReference type="CDD" id="cd01298">
    <property type="entry name" value="ATZ_TRZ_like"/>
    <property type="match status" value="1"/>
</dbReference>
<dbReference type="Gene3D" id="3.20.20.140">
    <property type="entry name" value="Metal-dependent hydrolases"/>
    <property type="match status" value="1"/>
</dbReference>
<evidence type="ECO:0000259" key="4">
    <source>
        <dbReference type="Pfam" id="PF01979"/>
    </source>
</evidence>
<dbReference type="InterPro" id="IPR054418">
    <property type="entry name" value="MQNX/HUTI_composite_N"/>
</dbReference>
<dbReference type="AlphaFoldDB" id="A0A537K0Z7"/>
<gene>
    <name evidence="6" type="ORF">E6H00_09675</name>
</gene>
<dbReference type="SUPFAM" id="SSF51338">
    <property type="entry name" value="Composite domain of metallo-dependent hydrolases"/>
    <property type="match status" value="2"/>
</dbReference>
<evidence type="ECO:0000256" key="1">
    <source>
        <dbReference type="ARBA" id="ARBA00022723"/>
    </source>
</evidence>
<dbReference type="InterPro" id="IPR050287">
    <property type="entry name" value="MTA/SAH_deaminase"/>
</dbReference>
<reference evidence="6 7" key="1">
    <citation type="journal article" date="2019" name="Nat. Microbiol.">
        <title>Mediterranean grassland soil C-N compound turnover is dependent on rainfall and depth, and is mediated by genomically divergent microorganisms.</title>
        <authorList>
            <person name="Diamond S."/>
            <person name="Andeer P.F."/>
            <person name="Li Z."/>
            <person name="Crits-Christoph A."/>
            <person name="Burstein D."/>
            <person name="Anantharaman K."/>
            <person name="Lane K.R."/>
            <person name="Thomas B.C."/>
            <person name="Pan C."/>
            <person name="Northen T.R."/>
            <person name="Banfield J.F."/>
        </authorList>
    </citation>
    <scope>NUCLEOTIDE SEQUENCE [LARGE SCALE GENOMIC DNA]</scope>
    <source>
        <strain evidence="6">NP_3</strain>
    </source>
</reference>
<organism evidence="6 7">
    <name type="scientific">Candidatus Segetimicrobium genomatis</name>
    <dbReference type="NCBI Taxonomy" id="2569760"/>
    <lineage>
        <taxon>Bacteria</taxon>
        <taxon>Bacillati</taxon>
        <taxon>Candidatus Sysuimicrobiota</taxon>
        <taxon>Candidatus Sysuimicrobiia</taxon>
        <taxon>Candidatus Sysuimicrobiales</taxon>
        <taxon>Candidatus Segetimicrobiaceae</taxon>
        <taxon>Candidatus Segetimicrobium</taxon>
    </lineage>
</organism>
<evidence type="ECO:0000313" key="6">
    <source>
        <dbReference type="EMBL" id="TMI89463.1"/>
    </source>
</evidence>
<dbReference type="InterPro" id="IPR011059">
    <property type="entry name" value="Metal-dep_hydrolase_composite"/>
</dbReference>
<keyword evidence="1" id="KW-0479">Metal-binding</keyword>
<proteinExistence type="predicted"/>
<evidence type="ECO:0000256" key="2">
    <source>
        <dbReference type="ARBA" id="ARBA00022801"/>
    </source>
</evidence>
<protein>
    <submittedName>
        <fullName evidence="6">Amidohydrolase</fullName>
    </submittedName>
</protein>
<dbReference type="GO" id="GO:0019239">
    <property type="term" value="F:deaminase activity"/>
    <property type="evidence" value="ECO:0007669"/>
    <property type="project" value="UniProtKB-ARBA"/>
</dbReference>
<dbReference type="InterPro" id="IPR032466">
    <property type="entry name" value="Metal_Hydrolase"/>
</dbReference>
<evidence type="ECO:0000313" key="7">
    <source>
        <dbReference type="Proteomes" id="UP000318509"/>
    </source>
</evidence>
<dbReference type="PANTHER" id="PTHR43794">
    <property type="entry name" value="AMINOHYDROLASE SSNA-RELATED"/>
    <property type="match status" value="1"/>
</dbReference>